<dbReference type="Gene3D" id="1.20.1250.20">
    <property type="entry name" value="MFS general substrate transporter like domains"/>
    <property type="match status" value="1"/>
</dbReference>
<evidence type="ECO:0000256" key="4">
    <source>
        <dbReference type="ARBA" id="ARBA00022989"/>
    </source>
</evidence>
<dbReference type="AlphaFoldDB" id="A0AAI9EBZ5"/>
<evidence type="ECO:0000256" key="6">
    <source>
        <dbReference type="SAM" id="Phobius"/>
    </source>
</evidence>
<keyword evidence="2" id="KW-0813">Transport</keyword>
<evidence type="ECO:0000256" key="3">
    <source>
        <dbReference type="ARBA" id="ARBA00022692"/>
    </source>
</evidence>
<feature type="transmembrane region" description="Helical" evidence="6">
    <location>
        <begin position="184"/>
        <end position="204"/>
    </location>
</feature>
<dbReference type="SUPFAM" id="SSF103473">
    <property type="entry name" value="MFS general substrate transporter"/>
    <property type="match status" value="1"/>
</dbReference>
<feature type="transmembrane region" description="Helical" evidence="6">
    <location>
        <begin position="57"/>
        <end position="79"/>
    </location>
</feature>
<dbReference type="GO" id="GO:0016020">
    <property type="term" value="C:membrane"/>
    <property type="evidence" value="ECO:0007669"/>
    <property type="project" value="UniProtKB-SubCell"/>
</dbReference>
<feature type="transmembrane region" description="Helical" evidence="6">
    <location>
        <begin position="387"/>
        <end position="407"/>
    </location>
</feature>
<name>A0AAI9EBZ5_9PEZI</name>
<proteinExistence type="predicted"/>
<evidence type="ECO:0000256" key="5">
    <source>
        <dbReference type="ARBA" id="ARBA00023136"/>
    </source>
</evidence>
<evidence type="ECO:0000256" key="2">
    <source>
        <dbReference type="ARBA" id="ARBA00022448"/>
    </source>
</evidence>
<feature type="transmembrane region" description="Helical" evidence="6">
    <location>
        <begin position="413"/>
        <end position="442"/>
    </location>
</feature>
<sequence>MFRFHSRSRSLIPVKDLEKTERILISEKNAHIGQESGEEEEDVEPQTAAQRRNLTMIYLLFLAEAIMSSSLSSQINILLPSTSACLSMNTSFLRSILQCAYYFGSACGIMWGLVADRLGRKKVALVGLFGMSTCCISMGFATSFTAFCLLRCLAGAIGAAVTVSALAMLADSTHGSGSRRIKTVARLPVIAVCGQLGPLLANWIRKSAQENFEGIFVRFPGLGGQIACGALVLSITLAQVLLLDETLPGSTEETVEEEYVDCEKAAFLGQRQSTDSNDSLAISIIDALNDDSATPRPSKISIGQMLTAPSVLLLLASYSVLSLHSSTFEVILPHIAHTDTNNGGMGLPCSWLQPVMLVVKIIAALRVMHFVPFLVSKIGLLPMYRRISTVFPALYVVIPAVALTVNATGASALLSALVSTLATLAKTTLAGAAQVLVLLLVLSAAPDASSTGTLIGVVSISELFKALAVGLTGISYFLSDDYSMLVVNGSLWAALAFIAIVGAFITRTLRETPRLGADLPASCFVWQGMFDAESDEEVGF</sequence>
<comment type="subcellular location">
    <subcellularLocation>
        <location evidence="1">Membrane</location>
        <topology evidence="1">Multi-pass membrane protein</topology>
    </subcellularLocation>
</comment>
<organism evidence="7 8">
    <name type="scientific">Lecanosticta acicola</name>
    <dbReference type="NCBI Taxonomy" id="111012"/>
    <lineage>
        <taxon>Eukaryota</taxon>
        <taxon>Fungi</taxon>
        <taxon>Dikarya</taxon>
        <taxon>Ascomycota</taxon>
        <taxon>Pezizomycotina</taxon>
        <taxon>Dothideomycetes</taxon>
        <taxon>Dothideomycetidae</taxon>
        <taxon>Mycosphaerellales</taxon>
        <taxon>Mycosphaerellaceae</taxon>
        <taxon>Lecanosticta</taxon>
    </lineage>
</organism>
<dbReference type="EMBL" id="CAVMBE010000064">
    <property type="protein sequence ID" value="CAK4032451.1"/>
    <property type="molecule type" value="Genomic_DNA"/>
</dbReference>
<protein>
    <submittedName>
        <fullName evidence="7">Major facilitator superfamily transporter like</fullName>
    </submittedName>
</protein>
<dbReference type="Proteomes" id="UP001296104">
    <property type="component" value="Unassembled WGS sequence"/>
</dbReference>
<feature type="transmembrane region" description="Helical" evidence="6">
    <location>
        <begin position="91"/>
        <end position="113"/>
    </location>
</feature>
<dbReference type="GO" id="GO:0022857">
    <property type="term" value="F:transmembrane transporter activity"/>
    <property type="evidence" value="ECO:0007669"/>
    <property type="project" value="InterPro"/>
</dbReference>
<feature type="transmembrane region" description="Helical" evidence="6">
    <location>
        <begin position="153"/>
        <end position="172"/>
    </location>
</feature>
<feature type="transmembrane region" description="Helical" evidence="6">
    <location>
        <begin position="224"/>
        <end position="243"/>
    </location>
</feature>
<evidence type="ECO:0000313" key="8">
    <source>
        <dbReference type="Proteomes" id="UP001296104"/>
    </source>
</evidence>
<gene>
    <name evidence="7" type="ORF">LECACI_7A007609</name>
</gene>
<dbReference type="Pfam" id="PF07690">
    <property type="entry name" value="MFS_1"/>
    <property type="match status" value="1"/>
</dbReference>
<dbReference type="InterPro" id="IPR011701">
    <property type="entry name" value="MFS"/>
</dbReference>
<dbReference type="InterPro" id="IPR036259">
    <property type="entry name" value="MFS_trans_sf"/>
</dbReference>
<reference evidence="7" key="1">
    <citation type="submission" date="2023-11" db="EMBL/GenBank/DDBJ databases">
        <authorList>
            <person name="Alioto T."/>
            <person name="Alioto T."/>
            <person name="Gomez Garrido J."/>
        </authorList>
    </citation>
    <scope>NUCLEOTIDE SEQUENCE</scope>
</reference>
<feature type="transmembrane region" description="Helical" evidence="6">
    <location>
        <begin position="125"/>
        <end position="147"/>
    </location>
</feature>
<feature type="transmembrane region" description="Helical" evidence="6">
    <location>
        <begin position="351"/>
        <end position="375"/>
    </location>
</feature>
<comment type="caution">
    <text evidence="7">The sequence shown here is derived from an EMBL/GenBank/DDBJ whole genome shotgun (WGS) entry which is preliminary data.</text>
</comment>
<feature type="transmembrane region" description="Helical" evidence="6">
    <location>
        <begin position="454"/>
        <end position="478"/>
    </location>
</feature>
<dbReference type="PANTHER" id="PTHR23504:SF6">
    <property type="entry name" value="MULTIDRUG TRANSPORTER, PUTATIVE (AFU_ORTHOLOGUE AFUA_4G08740)-RELATED"/>
    <property type="match status" value="1"/>
</dbReference>
<feature type="transmembrane region" description="Helical" evidence="6">
    <location>
        <begin position="484"/>
        <end position="505"/>
    </location>
</feature>
<feature type="transmembrane region" description="Helical" evidence="6">
    <location>
        <begin position="306"/>
        <end position="324"/>
    </location>
</feature>
<evidence type="ECO:0000256" key="1">
    <source>
        <dbReference type="ARBA" id="ARBA00004141"/>
    </source>
</evidence>
<keyword evidence="3 6" id="KW-0812">Transmembrane</keyword>
<keyword evidence="8" id="KW-1185">Reference proteome</keyword>
<accession>A0AAI9EBZ5</accession>
<dbReference type="PANTHER" id="PTHR23504">
    <property type="entry name" value="MAJOR FACILITATOR SUPERFAMILY DOMAIN-CONTAINING PROTEIN 10"/>
    <property type="match status" value="1"/>
</dbReference>
<keyword evidence="4 6" id="KW-1133">Transmembrane helix</keyword>
<keyword evidence="5 6" id="KW-0472">Membrane</keyword>
<evidence type="ECO:0000313" key="7">
    <source>
        <dbReference type="EMBL" id="CAK4032451.1"/>
    </source>
</evidence>